<keyword evidence="5" id="KW-0812">Transmembrane</keyword>
<dbReference type="InterPro" id="IPR012171">
    <property type="entry name" value="Fatty_acid_desaturase"/>
</dbReference>
<comment type="caution">
    <text evidence="13">The sequence shown here is derived from an EMBL/GenBank/DDBJ whole genome shotgun (WGS) entry which is preliminary data.</text>
</comment>
<dbReference type="InterPro" id="IPR005804">
    <property type="entry name" value="FA_desaturase_dom"/>
</dbReference>
<gene>
    <name evidence="13" type="ORF">B0T17DRAFT_506794</name>
</gene>
<dbReference type="PANTHER" id="PTHR19353">
    <property type="entry name" value="FATTY ACID DESATURASE 2"/>
    <property type="match status" value="1"/>
</dbReference>
<keyword evidence="9" id="KW-0408">Iron</keyword>
<keyword evidence="6" id="KW-0479">Metal-binding</keyword>
<dbReference type="GO" id="GO:0016020">
    <property type="term" value="C:membrane"/>
    <property type="evidence" value="ECO:0007669"/>
    <property type="project" value="UniProtKB-SubCell"/>
</dbReference>
<comment type="pathway">
    <text evidence="2">Lipid metabolism.</text>
</comment>
<sequence>MDVDCPEWLDFLHGGLQFQVEHHLFLRMSRQNLRKCQALLRDFCAKKSIKYHSLDFVGGNKVVLTRFEEISRMAEVLMQCHKSLPSVFAVLSVMAQLDTPQKLATAPSRTKVADRYPGRLADQPFVFSLYIHELYRLDNWNCQWNATGGRKMAVSHGDNTFAVMVLLPPAVWRFPHSGPHPPTRREILYPYHPDLSPPFPPSIDRSRICNGRKMCQTNPTIPIFLINSAGASWKSTSPLPLAPKPWQSIEGLRSGPESQGAGNSGHCGVPQWTMEVGQQLPKRISLLEVGVAGVDDLHTKKC</sequence>
<accession>A0AA39XAG1</accession>
<evidence type="ECO:0000256" key="3">
    <source>
        <dbReference type="ARBA" id="ARBA00009295"/>
    </source>
</evidence>
<keyword evidence="7" id="KW-1133">Transmembrane helix</keyword>
<dbReference type="GO" id="GO:0006629">
    <property type="term" value="P:lipid metabolic process"/>
    <property type="evidence" value="ECO:0007669"/>
    <property type="project" value="UniProtKB-KW"/>
</dbReference>
<evidence type="ECO:0000256" key="1">
    <source>
        <dbReference type="ARBA" id="ARBA00004141"/>
    </source>
</evidence>
<evidence type="ECO:0000256" key="9">
    <source>
        <dbReference type="ARBA" id="ARBA00023004"/>
    </source>
</evidence>
<protein>
    <recommendedName>
        <fullName evidence="12">Fatty acid desaturase domain-containing protein</fullName>
    </recommendedName>
</protein>
<evidence type="ECO:0000313" key="14">
    <source>
        <dbReference type="Proteomes" id="UP001174934"/>
    </source>
</evidence>
<reference evidence="13" key="1">
    <citation type="submission" date="2023-06" db="EMBL/GenBank/DDBJ databases">
        <title>Genome-scale phylogeny and comparative genomics of the fungal order Sordariales.</title>
        <authorList>
            <consortium name="Lawrence Berkeley National Laboratory"/>
            <person name="Hensen N."/>
            <person name="Bonometti L."/>
            <person name="Westerberg I."/>
            <person name="Brannstrom I.O."/>
            <person name="Guillou S."/>
            <person name="Cros-Aarteil S."/>
            <person name="Calhoun S."/>
            <person name="Haridas S."/>
            <person name="Kuo A."/>
            <person name="Mondo S."/>
            <person name="Pangilinan J."/>
            <person name="Riley R."/>
            <person name="LaButti K."/>
            <person name="Andreopoulos B."/>
            <person name="Lipzen A."/>
            <person name="Chen C."/>
            <person name="Yanf M."/>
            <person name="Daum C."/>
            <person name="Ng V."/>
            <person name="Clum A."/>
            <person name="Steindorff A."/>
            <person name="Ohm R."/>
            <person name="Martin F."/>
            <person name="Silar P."/>
            <person name="Natvig D."/>
            <person name="Lalanne C."/>
            <person name="Gautier V."/>
            <person name="Ament-velasquez S.L."/>
            <person name="Kruys A."/>
            <person name="Hutchinson M.I."/>
            <person name="Powell A.J."/>
            <person name="Barry K."/>
            <person name="Miller A.N."/>
            <person name="Grigoriev I.V."/>
            <person name="Debuchy R."/>
            <person name="Gladieux P."/>
            <person name="Thoren M.H."/>
            <person name="Johannesson H."/>
        </authorList>
    </citation>
    <scope>NUCLEOTIDE SEQUENCE</scope>
    <source>
        <strain evidence="13">SMH3391-2</strain>
    </source>
</reference>
<evidence type="ECO:0000256" key="2">
    <source>
        <dbReference type="ARBA" id="ARBA00005189"/>
    </source>
</evidence>
<evidence type="ECO:0000313" key="13">
    <source>
        <dbReference type="EMBL" id="KAK0630314.1"/>
    </source>
</evidence>
<dbReference type="Proteomes" id="UP001174934">
    <property type="component" value="Unassembled WGS sequence"/>
</dbReference>
<comment type="subcellular location">
    <subcellularLocation>
        <location evidence="1">Membrane</location>
        <topology evidence="1">Multi-pass membrane protein</topology>
    </subcellularLocation>
</comment>
<proteinExistence type="inferred from homology"/>
<keyword evidence="14" id="KW-1185">Reference proteome</keyword>
<name>A0AA39XAG1_9PEZI</name>
<evidence type="ECO:0000256" key="11">
    <source>
        <dbReference type="ARBA" id="ARBA00023136"/>
    </source>
</evidence>
<evidence type="ECO:0000256" key="10">
    <source>
        <dbReference type="ARBA" id="ARBA00023098"/>
    </source>
</evidence>
<keyword evidence="11" id="KW-0472">Membrane</keyword>
<dbReference type="Pfam" id="PF00487">
    <property type="entry name" value="FA_desaturase"/>
    <property type="match status" value="1"/>
</dbReference>
<keyword evidence="8" id="KW-0560">Oxidoreductase</keyword>
<dbReference type="AlphaFoldDB" id="A0AA39XAG1"/>
<keyword evidence="4" id="KW-0349">Heme</keyword>
<feature type="domain" description="Fatty acid desaturase" evidence="12">
    <location>
        <begin position="5"/>
        <end position="53"/>
    </location>
</feature>
<dbReference type="EMBL" id="JAULSR010000002">
    <property type="protein sequence ID" value="KAK0630314.1"/>
    <property type="molecule type" value="Genomic_DNA"/>
</dbReference>
<dbReference type="GO" id="GO:0016717">
    <property type="term" value="F:oxidoreductase activity, acting on paired donors, with oxidation of a pair of donors resulting in the reduction of molecular oxygen to two molecules of water"/>
    <property type="evidence" value="ECO:0007669"/>
    <property type="project" value="TreeGrafter"/>
</dbReference>
<keyword evidence="10" id="KW-0443">Lipid metabolism</keyword>
<evidence type="ECO:0000256" key="4">
    <source>
        <dbReference type="ARBA" id="ARBA00022617"/>
    </source>
</evidence>
<evidence type="ECO:0000256" key="8">
    <source>
        <dbReference type="ARBA" id="ARBA00023002"/>
    </source>
</evidence>
<evidence type="ECO:0000256" key="7">
    <source>
        <dbReference type="ARBA" id="ARBA00022989"/>
    </source>
</evidence>
<comment type="similarity">
    <text evidence="3">Belongs to the fatty acid desaturase type 1 family.</text>
</comment>
<evidence type="ECO:0000256" key="6">
    <source>
        <dbReference type="ARBA" id="ARBA00022723"/>
    </source>
</evidence>
<evidence type="ECO:0000256" key="5">
    <source>
        <dbReference type="ARBA" id="ARBA00022692"/>
    </source>
</evidence>
<organism evidence="13 14">
    <name type="scientific">Bombardia bombarda</name>
    <dbReference type="NCBI Taxonomy" id="252184"/>
    <lineage>
        <taxon>Eukaryota</taxon>
        <taxon>Fungi</taxon>
        <taxon>Dikarya</taxon>
        <taxon>Ascomycota</taxon>
        <taxon>Pezizomycotina</taxon>
        <taxon>Sordariomycetes</taxon>
        <taxon>Sordariomycetidae</taxon>
        <taxon>Sordariales</taxon>
        <taxon>Lasiosphaeriaceae</taxon>
        <taxon>Bombardia</taxon>
    </lineage>
</organism>
<evidence type="ECO:0000259" key="12">
    <source>
        <dbReference type="Pfam" id="PF00487"/>
    </source>
</evidence>
<dbReference type="GO" id="GO:0046872">
    <property type="term" value="F:metal ion binding"/>
    <property type="evidence" value="ECO:0007669"/>
    <property type="project" value="UniProtKB-KW"/>
</dbReference>
<dbReference type="PANTHER" id="PTHR19353:SF30">
    <property type="entry name" value="DELTA 8-(E)-SPHINGOLIPID DESATURASE"/>
    <property type="match status" value="1"/>
</dbReference>